<comment type="subcellular location">
    <subcellularLocation>
        <location evidence="1">Membrane</location>
        <topology evidence="1">Single-pass membrane protein</topology>
    </subcellularLocation>
</comment>
<dbReference type="Pfam" id="PF07714">
    <property type="entry name" value="PK_Tyr_Ser-Thr"/>
    <property type="match status" value="1"/>
</dbReference>
<evidence type="ECO:0000256" key="1">
    <source>
        <dbReference type="ARBA" id="ARBA00004167"/>
    </source>
</evidence>
<proteinExistence type="predicted"/>
<keyword evidence="8" id="KW-1185">Reference proteome</keyword>
<dbReference type="PANTHER" id="PTHR24416">
    <property type="entry name" value="TYROSINE-PROTEIN KINASE RECEPTOR"/>
    <property type="match status" value="1"/>
</dbReference>
<evidence type="ECO:0000259" key="6">
    <source>
        <dbReference type="PROSITE" id="PS50011"/>
    </source>
</evidence>
<dbReference type="PROSITE" id="PS00107">
    <property type="entry name" value="PROTEIN_KINASE_ATP"/>
    <property type="match status" value="1"/>
</dbReference>
<evidence type="ECO:0000256" key="4">
    <source>
        <dbReference type="SAM" id="MobiDB-lite"/>
    </source>
</evidence>
<dbReference type="Gene3D" id="1.10.510.10">
    <property type="entry name" value="Transferase(Phosphotransferase) domain 1"/>
    <property type="match status" value="1"/>
</dbReference>
<feature type="signal peptide" evidence="5">
    <location>
        <begin position="1"/>
        <end position="17"/>
    </location>
</feature>
<evidence type="ECO:0000256" key="5">
    <source>
        <dbReference type="SAM" id="SignalP"/>
    </source>
</evidence>
<protein>
    <recommendedName>
        <fullName evidence="6">Protein kinase domain-containing protein</fullName>
    </recommendedName>
</protein>
<dbReference type="InterPro" id="IPR050122">
    <property type="entry name" value="RTK"/>
</dbReference>
<reference evidence="7 8" key="1">
    <citation type="submission" date="2023-08" db="EMBL/GenBank/DDBJ databases">
        <title>A Necator americanus chromosomal reference genome.</title>
        <authorList>
            <person name="Ilik V."/>
            <person name="Petrzelkova K.J."/>
            <person name="Pardy F."/>
            <person name="Fuh T."/>
            <person name="Niatou-Singa F.S."/>
            <person name="Gouil Q."/>
            <person name="Baker L."/>
            <person name="Ritchie M.E."/>
            <person name="Jex A.R."/>
            <person name="Gazzola D."/>
            <person name="Li H."/>
            <person name="Toshio Fujiwara R."/>
            <person name="Zhan B."/>
            <person name="Aroian R.V."/>
            <person name="Pafco B."/>
            <person name="Schwarz E.M."/>
        </authorList>
    </citation>
    <scope>NUCLEOTIDE SEQUENCE [LARGE SCALE GENOMIC DNA]</scope>
    <source>
        <strain evidence="7 8">Aroian</strain>
        <tissue evidence="7">Whole animal</tissue>
    </source>
</reference>
<accession>A0ABR1BW48</accession>
<dbReference type="PROSITE" id="PS50011">
    <property type="entry name" value="PROTEIN_KINASE_DOM"/>
    <property type="match status" value="1"/>
</dbReference>
<feature type="chain" id="PRO_5047089063" description="Protein kinase domain-containing protein" evidence="5">
    <location>
        <begin position="18"/>
        <end position="593"/>
    </location>
</feature>
<name>A0ABR1BW48_NECAM</name>
<feature type="binding site" evidence="3">
    <location>
        <position position="350"/>
    </location>
    <ligand>
        <name>ATP</name>
        <dbReference type="ChEBI" id="CHEBI:30616"/>
    </ligand>
</feature>
<dbReference type="Proteomes" id="UP001303046">
    <property type="component" value="Unassembled WGS sequence"/>
</dbReference>
<feature type="compositionally biased region" description="Basic and acidic residues" evidence="4">
    <location>
        <begin position="261"/>
        <end position="279"/>
    </location>
</feature>
<evidence type="ECO:0000256" key="3">
    <source>
        <dbReference type="PROSITE-ProRule" id="PRU10141"/>
    </source>
</evidence>
<dbReference type="InterPro" id="IPR001245">
    <property type="entry name" value="Ser-Thr/Tyr_kinase_cat_dom"/>
</dbReference>
<dbReference type="PRINTS" id="PR00109">
    <property type="entry name" value="TYRKINASE"/>
</dbReference>
<sequence>MTSYLIFLACIIRSSMAASDASVHVAQVCGTDFYTRELQTCTFPVVNKEHMNKETQGKKKEKRHRRSPGLSPAKSDPRDIKCSTQGANNVVGDEEELDTITELAASPFVVNMLTITRSLSGHYELFGNRYYTLYDLVYHLSQTKSELPHKLVYGTLSTPPKHPFSCVPPPFEQPFRDPRASLMHCEQWAARNFDQAVLPDLMKLPFYHASRTVVDPNKQSHAKMLRTLGLGTFDKGKRRMFLGNSVIQRELMDFIGQYDKPATDKKDKSKERGSKEDRKRARKKGYQQVLHPAGDCPKDEFCILADHSVEIDQNNLTVDRMHPLGKGAFGAVYAGQFKTEKGNKVPVAIKSLRLVCTDKDQRLPWVTEVEMIQQLNHPNIVRFYGFCMEAAESNILLIFEMMEKGALDSFCRKLNYQISINETVDWLCQIARGMAHLHAQEPAIVHGDLAARNVLVSTHPVDPARYVMKITDFGISKRTRTETFATYDDPNKIPFKWLPPEVLKSREMTPKADVWSYGVLMHELYGIGEPYGMMGAEKVVHALNDGHRFEKQPKMPHFIYDICLQCWRRLPIDRPHFRGDGRLASKVIESRLI</sequence>
<keyword evidence="3" id="KW-0067">ATP-binding</keyword>
<dbReference type="InterPro" id="IPR008266">
    <property type="entry name" value="Tyr_kinase_AS"/>
</dbReference>
<dbReference type="InterPro" id="IPR000719">
    <property type="entry name" value="Prot_kinase_dom"/>
</dbReference>
<gene>
    <name evidence="7" type="primary">Necator_chrI.g3307</name>
    <name evidence="7" type="ORF">RB195_007178</name>
</gene>
<feature type="domain" description="Protein kinase" evidence="6">
    <location>
        <begin position="318"/>
        <end position="588"/>
    </location>
</feature>
<evidence type="ECO:0000313" key="8">
    <source>
        <dbReference type="Proteomes" id="UP001303046"/>
    </source>
</evidence>
<dbReference type="PROSITE" id="PS00109">
    <property type="entry name" value="PROTEIN_KINASE_TYR"/>
    <property type="match status" value="1"/>
</dbReference>
<feature type="region of interest" description="Disordered" evidence="4">
    <location>
        <begin position="258"/>
        <end position="289"/>
    </location>
</feature>
<dbReference type="EMBL" id="JAVFWL010000001">
    <property type="protein sequence ID" value="KAK6730558.1"/>
    <property type="molecule type" value="Genomic_DNA"/>
</dbReference>
<feature type="region of interest" description="Disordered" evidence="4">
    <location>
        <begin position="51"/>
        <end position="86"/>
    </location>
</feature>
<dbReference type="SUPFAM" id="SSF56112">
    <property type="entry name" value="Protein kinase-like (PK-like)"/>
    <property type="match status" value="1"/>
</dbReference>
<evidence type="ECO:0000256" key="2">
    <source>
        <dbReference type="ARBA" id="ARBA00051243"/>
    </source>
</evidence>
<dbReference type="InterPro" id="IPR011009">
    <property type="entry name" value="Kinase-like_dom_sf"/>
</dbReference>
<keyword evidence="3" id="KW-0547">Nucleotide-binding</keyword>
<dbReference type="InterPro" id="IPR017441">
    <property type="entry name" value="Protein_kinase_ATP_BS"/>
</dbReference>
<organism evidence="7 8">
    <name type="scientific">Necator americanus</name>
    <name type="common">Human hookworm</name>
    <dbReference type="NCBI Taxonomy" id="51031"/>
    <lineage>
        <taxon>Eukaryota</taxon>
        <taxon>Metazoa</taxon>
        <taxon>Ecdysozoa</taxon>
        <taxon>Nematoda</taxon>
        <taxon>Chromadorea</taxon>
        <taxon>Rhabditida</taxon>
        <taxon>Rhabditina</taxon>
        <taxon>Rhabditomorpha</taxon>
        <taxon>Strongyloidea</taxon>
        <taxon>Ancylostomatidae</taxon>
        <taxon>Bunostominae</taxon>
        <taxon>Necator</taxon>
    </lineage>
</organism>
<evidence type="ECO:0000313" key="7">
    <source>
        <dbReference type="EMBL" id="KAK6730558.1"/>
    </source>
</evidence>
<comment type="caution">
    <text evidence="7">The sequence shown here is derived from an EMBL/GenBank/DDBJ whole genome shotgun (WGS) entry which is preliminary data.</text>
</comment>
<comment type="catalytic activity">
    <reaction evidence="2">
        <text>L-tyrosyl-[protein] + ATP = O-phospho-L-tyrosyl-[protein] + ADP + H(+)</text>
        <dbReference type="Rhea" id="RHEA:10596"/>
        <dbReference type="Rhea" id="RHEA-COMP:10136"/>
        <dbReference type="Rhea" id="RHEA-COMP:20101"/>
        <dbReference type="ChEBI" id="CHEBI:15378"/>
        <dbReference type="ChEBI" id="CHEBI:30616"/>
        <dbReference type="ChEBI" id="CHEBI:46858"/>
        <dbReference type="ChEBI" id="CHEBI:61978"/>
        <dbReference type="ChEBI" id="CHEBI:456216"/>
        <dbReference type="EC" id="2.7.10.1"/>
    </reaction>
</comment>
<keyword evidence="5" id="KW-0732">Signal</keyword>
<dbReference type="CDD" id="cd00192">
    <property type="entry name" value="PTKc"/>
    <property type="match status" value="1"/>
</dbReference>
<dbReference type="PANTHER" id="PTHR24416:SF617">
    <property type="entry name" value="RET ONCOGENE, ISOFORM A"/>
    <property type="match status" value="1"/>
</dbReference>